<reference evidence="12 13" key="1">
    <citation type="submission" date="2024-04" db="EMBL/GenBank/DDBJ databases">
        <title>Phyllosticta paracitricarpa is synonymous to the EU quarantine fungus P. citricarpa based on phylogenomic analyses.</title>
        <authorList>
            <consortium name="Lawrence Berkeley National Laboratory"/>
            <person name="Van Ingen-Buijs V.A."/>
            <person name="Van Westerhoven A.C."/>
            <person name="Haridas S."/>
            <person name="Skiadas P."/>
            <person name="Martin F."/>
            <person name="Groenewald J.Z."/>
            <person name="Crous P.W."/>
            <person name="Seidl M.F."/>
        </authorList>
    </citation>
    <scope>NUCLEOTIDE SEQUENCE [LARGE SCALE GENOMIC DNA]</scope>
    <source>
        <strain evidence="12 13">CBS 123371</strain>
    </source>
</reference>
<organism evidence="12 13">
    <name type="scientific">Phyllosticta citriasiana</name>
    <dbReference type="NCBI Taxonomy" id="595635"/>
    <lineage>
        <taxon>Eukaryota</taxon>
        <taxon>Fungi</taxon>
        <taxon>Dikarya</taxon>
        <taxon>Ascomycota</taxon>
        <taxon>Pezizomycotina</taxon>
        <taxon>Dothideomycetes</taxon>
        <taxon>Dothideomycetes incertae sedis</taxon>
        <taxon>Botryosphaeriales</taxon>
        <taxon>Phyllostictaceae</taxon>
        <taxon>Phyllosticta</taxon>
    </lineage>
</organism>
<evidence type="ECO:0000256" key="9">
    <source>
        <dbReference type="ARBA" id="ARBA00023136"/>
    </source>
</evidence>
<evidence type="ECO:0000256" key="11">
    <source>
        <dbReference type="SAM" id="MobiDB-lite"/>
    </source>
</evidence>
<comment type="caution">
    <text evidence="12">The sequence shown here is derived from an EMBL/GenBank/DDBJ whole genome shotgun (WGS) entry which is preliminary data.</text>
</comment>
<evidence type="ECO:0000256" key="8">
    <source>
        <dbReference type="ARBA" id="ARBA00022989"/>
    </source>
</evidence>
<dbReference type="EMBL" id="JBBPHU010000010">
    <property type="protein sequence ID" value="KAK7512695.1"/>
    <property type="molecule type" value="Genomic_DNA"/>
</dbReference>
<evidence type="ECO:0000256" key="10">
    <source>
        <dbReference type="RuleBase" id="RU361143"/>
    </source>
</evidence>
<dbReference type="PANTHER" id="PTHR21049">
    <property type="entry name" value="RIBOPHORIN I"/>
    <property type="match status" value="1"/>
</dbReference>
<feature type="transmembrane region" description="Helical" evidence="10">
    <location>
        <begin position="467"/>
        <end position="486"/>
    </location>
</feature>
<comment type="subcellular location">
    <subcellularLocation>
        <location evidence="2 10">Endoplasmic reticulum membrane</location>
        <topology evidence="2 10">Single-pass type I membrane protein</topology>
    </subcellularLocation>
</comment>
<dbReference type="Pfam" id="PF04597">
    <property type="entry name" value="Ribophorin_I"/>
    <property type="match status" value="1"/>
</dbReference>
<proteinExistence type="inferred from homology"/>
<comment type="pathway">
    <text evidence="3 10">Protein modification; protein glycosylation.</text>
</comment>
<protein>
    <recommendedName>
        <fullName evidence="10">Dolichyl-diphosphooligosaccharide--protein glycosyltransferase subunit 1</fullName>
    </recommendedName>
</protein>
<comment type="subunit">
    <text evidence="10">Component of the oligosaccharyltransferase (OST) complex.</text>
</comment>
<evidence type="ECO:0000256" key="1">
    <source>
        <dbReference type="ARBA" id="ARBA00002791"/>
    </source>
</evidence>
<feature type="signal peptide" evidence="10">
    <location>
        <begin position="1"/>
        <end position="21"/>
    </location>
</feature>
<feature type="chain" id="PRO_5044976779" description="Dolichyl-diphosphooligosaccharide--protein glycosyltransferase subunit 1" evidence="10">
    <location>
        <begin position="22"/>
        <end position="499"/>
    </location>
</feature>
<dbReference type="Proteomes" id="UP001363622">
    <property type="component" value="Unassembled WGS sequence"/>
</dbReference>
<evidence type="ECO:0000256" key="3">
    <source>
        <dbReference type="ARBA" id="ARBA00004922"/>
    </source>
</evidence>
<evidence type="ECO:0000313" key="13">
    <source>
        <dbReference type="Proteomes" id="UP001363622"/>
    </source>
</evidence>
<keyword evidence="13" id="KW-1185">Reference proteome</keyword>
<evidence type="ECO:0000256" key="4">
    <source>
        <dbReference type="ARBA" id="ARBA00008905"/>
    </source>
</evidence>
<evidence type="ECO:0000256" key="5">
    <source>
        <dbReference type="ARBA" id="ARBA00022692"/>
    </source>
</evidence>
<evidence type="ECO:0000256" key="6">
    <source>
        <dbReference type="ARBA" id="ARBA00022729"/>
    </source>
</evidence>
<gene>
    <name evidence="12" type="ORF">IWZ03DRAFT_395620</name>
</gene>
<comment type="similarity">
    <text evidence="4 10">Belongs to the OST1 family.</text>
</comment>
<keyword evidence="8 10" id="KW-1133">Transmembrane helix</keyword>
<evidence type="ECO:0000256" key="7">
    <source>
        <dbReference type="ARBA" id="ARBA00022824"/>
    </source>
</evidence>
<name>A0ABR1KGP1_9PEZI</name>
<keyword evidence="5 10" id="KW-0812">Transmembrane</keyword>
<evidence type="ECO:0000256" key="2">
    <source>
        <dbReference type="ARBA" id="ARBA00004115"/>
    </source>
</evidence>
<dbReference type="PANTHER" id="PTHR21049:SF0">
    <property type="entry name" value="DOLICHYL-DIPHOSPHOOLIGOSACCHARIDE--PROTEIN GLYCOSYLTRANSFERASE SUBUNIT 1"/>
    <property type="match status" value="1"/>
</dbReference>
<comment type="function">
    <text evidence="1 10">Subunit of the oligosaccharyl transferase (OST) complex that catalyzes the initial transfer of a defined glycan (Glc(3)Man(9)GlcNAc(2) in eukaryotes) from the lipid carrier dolichol-pyrophosphate to an asparagine residue within an Asn-X-Ser/Thr consensus motif in nascent polypeptide chains, the first step in protein N-glycosylation. N-glycosylation occurs cotranslationally and the complex associates with the Sec61 complex at the channel-forming translocon complex that mediates protein translocation across the endoplasmic reticulum (ER). All subunits are required for a maximal enzyme activity.</text>
</comment>
<keyword evidence="6 10" id="KW-0732">Signal</keyword>
<sequence>MRSLSLLFGCLAAVLAPVSSASNSSDPLLSKQILSTFKPPQVFRNTNLVRNVNLEKGYPRETINVVVENIADKPQDEYYVPFKSSLIAKVGGFEVRDKKDPEKPAFQADIVEFDPASQSTVEFYRVKLPQPLKPSEQQTLSISYSVLSVLEPLPAQIEQRDKQYVLYSFSAYAPSAYTTQKQKTKLKFLNADVPDYTTLPSPNADNPEDPTRQGSSFTYGPYNDVPAGVEEPVSVRYEFTKPLTHAKRLERDVEISHWGGNIATEERYWLTNRGAQLKNHFSRVQWQMTMYASPPTSALTQLRMPLEAGSVDAYFTDDIGNVSTSRFTATQRNSQLDIRPRYPVFGGWNYSFRVGWNGDLGRYLKKLATGDGYILRVPFLEGPKSNEGIEYERVEVRVILPEGAKNVNFETTVPIISSETTLHRTFLDTVGRTSLKLTALNLNDEWRGRDLIVTYDYPYLEGFRKPFTITAAFVAVFAVWWALGNVDTSIGAPRPKVKA</sequence>
<feature type="region of interest" description="Disordered" evidence="11">
    <location>
        <begin position="197"/>
        <end position="219"/>
    </location>
</feature>
<accession>A0ABR1KGP1</accession>
<keyword evidence="7 10" id="KW-0256">Endoplasmic reticulum</keyword>
<dbReference type="InterPro" id="IPR007676">
    <property type="entry name" value="Ribophorin_I"/>
</dbReference>
<keyword evidence="9 10" id="KW-0472">Membrane</keyword>
<evidence type="ECO:0000313" key="12">
    <source>
        <dbReference type="EMBL" id="KAK7512695.1"/>
    </source>
</evidence>